<dbReference type="Pfam" id="PF07681">
    <property type="entry name" value="DoxX"/>
    <property type="match status" value="1"/>
</dbReference>
<evidence type="ECO:0000313" key="8">
    <source>
        <dbReference type="EMBL" id="RNL54604.1"/>
    </source>
</evidence>
<dbReference type="PANTHER" id="PTHR33452">
    <property type="entry name" value="OXIDOREDUCTASE CATD-RELATED"/>
    <property type="match status" value="1"/>
</dbReference>
<dbReference type="AlphaFoldDB" id="A0A3N0BYI4"/>
<accession>A0A3N0BYI4</accession>
<feature type="transmembrane region" description="Helical" evidence="7">
    <location>
        <begin position="9"/>
        <end position="32"/>
    </location>
</feature>
<keyword evidence="5 7" id="KW-1133">Transmembrane helix</keyword>
<protein>
    <submittedName>
        <fullName evidence="8">DoxX family protein</fullName>
    </submittedName>
</protein>
<dbReference type="EMBL" id="RBEE01000011">
    <property type="protein sequence ID" value="RNL54604.1"/>
    <property type="molecule type" value="Genomic_DNA"/>
</dbReference>
<evidence type="ECO:0000256" key="3">
    <source>
        <dbReference type="ARBA" id="ARBA00022475"/>
    </source>
</evidence>
<evidence type="ECO:0000256" key="6">
    <source>
        <dbReference type="ARBA" id="ARBA00023136"/>
    </source>
</evidence>
<name>A0A3N0BYI4_9SPHI</name>
<evidence type="ECO:0000256" key="5">
    <source>
        <dbReference type="ARBA" id="ARBA00022989"/>
    </source>
</evidence>
<keyword evidence="3" id="KW-1003">Cell membrane</keyword>
<reference evidence="8 9" key="1">
    <citation type="submission" date="2018-10" db="EMBL/GenBank/DDBJ databases">
        <title>Genome sequencing of Pedobacter jejuensis TNB23.</title>
        <authorList>
            <person name="Cho Y.-J."/>
            <person name="Cho A."/>
            <person name="Kim O.-S."/>
        </authorList>
    </citation>
    <scope>NUCLEOTIDE SEQUENCE [LARGE SCALE GENOMIC DNA]</scope>
    <source>
        <strain evidence="8 9">TNB23</strain>
    </source>
</reference>
<evidence type="ECO:0000256" key="2">
    <source>
        <dbReference type="ARBA" id="ARBA00006679"/>
    </source>
</evidence>
<dbReference type="PANTHER" id="PTHR33452:SF1">
    <property type="entry name" value="INNER MEMBRANE PROTEIN YPHA-RELATED"/>
    <property type="match status" value="1"/>
</dbReference>
<comment type="caution">
    <text evidence="8">The sequence shown here is derived from an EMBL/GenBank/DDBJ whole genome shotgun (WGS) entry which is preliminary data.</text>
</comment>
<proteinExistence type="inferred from homology"/>
<feature type="transmembrane region" description="Helical" evidence="7">
    <location>
        <begin position="52"/>
        <end position="74"/>
    </location>
</feature>
<evidence type="ECO:0000256" key="7">
    <source>
        <dbReference type="SAM" id="Phobius"/>
    </source>
</evidence>
<sequence length="143" mass="16241">MKNIFKTSAIFIGALRMLVGLIFLSEGIQKFIRPEEVGSGRFAKIGFENPEFWAHFTGAFEILCGTLVILGLLIRMAVIPLIIIMAVAFIETKWPILIGKDFWSFAHEYRTDLLVTVLLIYLLVYGAGVNSLDYKIYKSKYQL</sequence>
<feature type="transmembrane region" description="Helical" evidence="7">
    <location>
        <begin position="81"/>
        <end position="98"/>
    </location>
</feature>
<dbReference type="OrthoDB" id="9813193at2"/>
<dbReference type="InterPro" id="IPR032808">
    <property type="entry name" value="DoxX"/>
</dbReference>
<evidence type="ECO:0000256" key="4">
    <source>
        <dbReference type="ARBA" id="ARBA00022692"/>
    </source>
</evidence>
<comment type="subcellular location">
    <subcellularLocation>
        <location evidence="1">Cell membrane</location>
        <topology evidence="1">Multi-pass membrane protein</topology>
    </subcellularLocation>
</comment>
<gene>
    <name evidence="8" type="ORF">D7004_07395</name>
</gene>
<evidence type="ECO:0000313" key="9">
    <source>
        <dbReference type="Proteomes" id="UP000274046"/>
    </source>
</evidence>
<dbReference type="GO" id="GO:0005886">
    <property type="term" value="C:plasma membrane"/>
    <property type="evidence" value="ECO:0007669"/>
    <property type="project" value="UniProtKB-SubCell"/>
</dbReference>
<keyword evidence="4 7" id="KW-0812">Transmembrane</keyword>
<keyword evidence="9" id="KW-1185">Reference proteome</keyword>
<organism evidence="8 9">
    <name type="scientific">Pedobacter jejuensis</name>
    <dbReference type="NCBI Taxonomy" id="1268550"/>
    <lineage>
        <taxon>Bacteria</taxon>
        <taxon>Pseudomonadati</taxon>
        <taxon>Bacteroidota</taxon>
        <taxon>Sphingobacteriia</taxon>
        <taxon>Sphingobacteriales</taxon>
        <taxon>Sphingobacteriaceae</taxon>
        <taxon>Pedobacter</taxon>
    </lineage>
</organism>
<dbReference type="RefSeq" id="WP_123205231.1">
    <property type="nucleotide sequence ID" value="NZ_RBEE01000011.1"/>
</dbReference>
<dbReference type="Proteomes" id="UP000274046">
    <property type="component" value="Unassembled WGS sequence"/>
</dbReference>
<dbReference type="InterPro" id="IPR051907">
    <property type="entry name" value="DoxX-like_oxidoreductase"/>
</dbReference>
<keyword evidence="6 7" id="KW-0472">Membrane</keyword>
<feature type="transmembrane region" description="Helical" evidence="7">
    <location>
        <begin position="113"/>
        <end position="132"/>
    </location>
</feature>
<comment type="similarity">
    <text evidence="2">Belongs to the DoxX family.</text>
</comment>
<evidence type="ECO:0000256" key="1">
    <source>
        <dbReference type="ARBA" id="ARBA00004651"/>
    </source>
</evidence>